<proteinExistence type="predicted"/>
<sequence length="255" mass="29230">MSSIESPANHISHNLDDGEMEAFYASLDGETSVLSSSKNAGVSSELTNAVPSEETQRALKTLQDFLSKDFLVLLNPLEYSTMKTTLDYLSSLSMDDGISVETRSSIVEVSREFTHWSWDYLSASSKIEFTIANLLKADELEEGLEANKKHFREHMFLETELHDQLTYLEERKKELEEQINAVKANISASRSAKSMAIKRKREIFEEGKMLKANRDELRVQVPYMRDERELAKKIQENIRDEWLKLGEKVNKSLNL</sequence>
<dbReference type="Proteomes" id="UP000828941">
    <property type="component" value="Chromosome 3"/>
</dbReference>
<reference evidence="1 2" key="1">
    <citation type="journal article" date="2022" name="DNA Res.">
        <title>Chromosomal-level genome assembly of the orchid tree Bauhinia variegata (Leguminosae; Cercidoideae) supports the allotetraploid origin hypothesis of Bauhinia.</title>
        <authorList>
            <person name="Zhong Y."/>
            <person name="Chen Y."/>
            <person name="Zheng D."/>
            <person name="Pang J."/>
            <person name="Liu Y."/>
            <person name="Luo S."/>
            <person name="Meng S."/>
            <person name="Qian L."/>
            <person name="Wei D."/>
            <person name="Dai S."/>
            <person name="Zhou R."/>
        </authorList>
    </citation>
    <scope>NUCLEOTIDE SEQUENCE [LARGE SCALE GENOMIC DNA]</scope>
    <source>
        <strain evidence="1">BV-YZ2020</strain>
    </source>
</reference>
<name>A0ACB9PVD7_BAUVA</name>
<comment type="caution">
    <text evidence="1">The sequence shown here is derived from an EMBL/GenBank/DDBJ whole genome shotgun (WGS) entry which is preliminary data.</text>
</comment>
<evidence type="ECO:0000313" key="2">
    <source>
        <dbReference type="Proteomes" id="UP000828941"/>
    </source>
</evidence>
<evidence type="ECO:0000313" key="1">
    <source>
        <dbReference type="EMBL" id="KAI4351984.1"/>
    </source>
</evidence>
<organism evidence="1 2">
    <name type="scientific">Bauhinia variegata</name>
    <name type="common">Purple orchid tree</name>
    <name type="synonym">Phanera variegata</name>
    <dbReference type="NCBI Taxonomy" id="167791"/>
    <lineage>
        <taxon>Eukaryota</taxon>
        <taxon>Viridiplantae</taxon>
        <taxon>Streptophyta</taxon>
        <taxon>Embryophyta</taxon>
        <taxon>Tracheophyta</taxon>
        <taxon>Spermatophyta</taxon>
        <taxon>Magnoliopsida</taxon>
        <taxon>eudicotyledons</taxon>
        <taxon>Gunneridae</taxon>
        <taxon>Pentapetalae</taxon>
        <taxon>rosids</taxon>
        <taxon>fabids</taxon>
        <taxon>Fabales</taxon>
        <taxon>Fabaceae</taxon>
        <taxon>Cercidoideae</taxon>
        <taxon>Cercideae</taxon>
        <taxon>Bauhiniinae</taxon>
        <taxon>Bauhinia</taxon>
    </lineage>
</organism>
<keyword evidence="2" id="KW-1185">Reference proteome</keyword>
<accession>A0ACB9PVD7</accession>
<dbReference type="EMBL" id="CM039428">
    <property type="protein sequence ID" value="KAI4351984.1"/>
    <property type="molecule type" value="Genomic_DNA"/>
</dbReference>
<protein>
    <submittedName>
        <fullName evidence="1">Uncharacterized protein</fullName>
    </submittedName>
</protein>
<gene>
    <name evidence="1" type="ORF">L6164_006281</name>
</gene>